<keyword evidence="1" id="KW-1133">Transmembrane helix</keyword>
<reference evidence="2 3" key="1">
    <citation type="submission" date="2017-11" db="EMBL/GenBank/DDBJ databases">
        <title>Genomic Encyclopedia of Archaeal and Bacterial Type Strains, Phase II (KMG-II): From Individual Species to Whole Genera.</title>
        <authorList>
            <person name="Goeker M."/>
        </authorList>
    </citation>
    <scope>NUCLEOTIDE SEQUENCE [LARGE SCALE GENOMIC DNA]</scope>
    <source>
        <strain evidence="2 3">DSM 27393</strain>
    </source>
</reference>
<keyword evidence="1" id="KW-0472">Membrane</keyword>
<evidence type="ECO:0000313" key="3">
    <source>
        <dbReference type="Proteomes" id="UP000228758"/>
    </source>
</evidence>
<evidence type="ECO:0000313" key="2">
    <source>
        <dbReference type="EMBL" id="PJJ73517.1"/>
    </source>
</evidence>
<comment type="caution">
    <text evidence="2">The sequence shown here is derived from an EMBL/GenBank/DDBJ whole genome shotgun (WGS) entry which is preliminary data.</text>
</comment>
<sequence length="115" mass="12302">MQTIERPQMTADARVVTWTSVHPGLWAGQIGDDFAGLIERDGHGYVVTDWQGAEVGAYATLAEAEVALEPSRRALARAAREERRSRAEMLALATLSLVGFGMAVTTLGVVGTVFA</sequence>
<name>A0A2M9CNP6_9MICO</name>
<organism evidence="2 3">
    <name type="scientific">Diaminobutyricimonas aerilata</name>
    <dbReference type="NCBI Taxonomy" id="1162967"/>
    <lineage>
        <taxon>Bacteria</taxon>
        <taxon>Bacillati</taxon>
        <taxon>Actinomycetota</taxon>
        <taxon>Actinomycetes</taxon>
        <taxon>Micrococcales</taxon>
        <taxon>Microbacteriaceae</taxon>
        <taxon>Diaminobutyricimonas</taxon>
    </lineage>
</organism>
<keyword evidence="3" id="KW-1185">Reference proteome</keyword>
<accession>A0A2M9CNP6</accession>
<dbReference type="Proteomes" id="UP000228758">
    <property type="component" value="Unassembled WGS sequence"/>
</dbReference>
<keyword evidence="1" id="KW-0812">Transmembrane</keyword>
<feature type="transmembrane region" description="Helical" evidence="1">
    <location>
        <begin position="90"/>
        <end position="114"/>
    </location>
</feature>
<dbReference type="EMBL" id="PGFF01000001">
    <property type="protein sequence ID" value="PJJ73517.1"/>
    <property type="molecule type" value="Genomic_DNA"/>
</dbReference>
<proteinExistence type="predicted"/>
<gene>
    <name evidence="2" type="ORF">CLV46_3109</name>
</gene>
<dbReference type="AlphaFoldDB" id="A0A2M9CNP6"/>
<protein>
    <submittedName>
        <fullName evidence="2">Uncharacterized protein</fullName>
    </submittedName>
</protein>
<evidence type="ECO:0000256" key="1">
    <source>
        <dbReference type="SAM" id="Phobius"/>
    </source>
</evidence>